<dbReference type="InterPro" id="IPR012337">
    <property type="entry name" value="RNaseH-like_sf"/>
</dbReference>
<feature type="non-terminal residue" evidence="4">
    <location>
        <position position="213"/>
    </location>
</feature>
<dbReference type="InterPro" id="IPR051132">
    <property type="entry name" value="3-5_Exonuclease_domain"/>
</dbReference>
<organism evidence="4 5">
    <name type="scientific">Polychaeton citri CBS 116435</name>
    <dbReference type="NCBI Taxonomy" id="1314669"/>
    <lineage>
        <taxon>Eukaryota</taxon>
        <taxon>Fungi</taxon>
        <taxon>Dikarya</taxon>
        <taxon>Ascomycota</taxon>
        <taxon>Pezizomycotina</taxon>
        <taxon>Dothideomycetes</taxon>
        <taxon>Dothideomycetidae</taxon>
        <taxon>Capnodiales</taxon>
        <taxon>Capnodiaceae</taxon>
        <taxon>Polychaeton</taxon>
    </lineage>
</organism>
<dbReference type="GO" id="GO:0006139">
    <property type="term" value="P:nucleobase-containing compound metabolic process"/>
    <property type="evidence" value="ECO:0007669"/>
    <property type="project" value="InterPro"/>
</dbReference>
<keyword evidence="5" id="KW-1185">Reference proteome</keyword>
<dbReference type="PANTHER" id="PTHR13620">
    <property type="entry name" value="3-5 EXONUCLEASE"/>
    <property type="match status" value="1"/>
</dbReference>
<dbReference type="SMART" id="SM00474">
    <property type="entry name" value="35EXOc"/>
    <property type="match status" value="1"/>
</dbReference>
<evidence type="ECO:0000259" key="3">
    <source>
        <dbReference type="SMART" id="SM00474"/>
    </source>
</evidence>
<name>A0A9P4ULL8_9PEZI</name>
<keyword evidence="2" id="KW-0378">Hydrolase</keyword>
<dbReference type="Proteomes" id="UP000799441">
    <property type="component" value="Unassembled WGS sequence"/>
</dbReference>
<dbReference type="CDD" id="cd06141">
    <property type="entry name" value="WRN_exo"/>
    <property type="match status" value="1"/>
</dbReference>
<dbReference type="GO" id="GO:0008408">
    <property type="term" value="F:3'-5' exonuclease activity"/>
    <property type="evidence" value="ECO:0007669"/>
    <property type="project" value="InterPro"/>
</dbReference>
<dbReference type="GO" id="GO:0005737">
    <property type="term" value="C:cytoplasm"/>
    <property type="evidence" value="ECO:0007669"/>
    <property type="project" value="TreeGrafter"/>
</dbReference>
<dbReference type="Pfam" id="PF01612">
    <property type="entry name" value="DNA_pol_A_exo1"/>
    <property type="match status" value="1"/>
</dbReference>
<reference evidence="4" key="1">
    <citation type="journal article" date="2020" name="Stud. Mycol.">
        <title>101 Dothideomycetes genomes: a test case for predicting lifestyles and emergence of pathogens.</title>
        <authorList>
            <person name="Haridas S."/>
            <person name="Albert R."/>
            <person name="Binder M."/>
            <person name="Bloem J."/>
            <person name="Labutti K."/>
            <person name="Salamov A."/>
            <person name="Andreopoulos B."/>
            <person name="Baker S."/>
            <person name="Barry K."/>
            <person name="Bills G."/>
            <person name="Bluhm B."/>
            <person name="Cannon C."/>
            <person name="Castanera R."/>
            <person name="Culley D."/>
            <person name="Daum C."/>
            <person name="Ezra D."/>
            <person name="Gonzalez J."/>
            <person name="Henrissat B."/>
            <person name="Kuo A."/>
            <person name="Liang C."/>
            <person name="Lipzen A."/>
            <person name="Lutzoni F."/>
            <person name="Magnuson J."/>
            <person name="Mondo S."/>
            <person name="Nolan M."/>
            <person name="Ohm R."/>
            <person name="Pangilinan J."/>
            <person name="Park H.-J."/>
            <person name="Ramirez L."/>
            <person name="Alfaro M."/>
            <person name="Sun H."/>
            <person name="Tritt A."/>
            <person name="Yoshinaga Y."/>
            <person name="Zwiers L.-H."/>
            <person name="Turgeon B."/>
            <person name="Goodwin S."/>
            <person name="Spatafora J."/>
            <person name="Crous P."/>
            <person name="Grigoriev I."/>
        </authorList>
    </citation>
    <scope>NUCLEOTIDE SEQUENCE</scope>
    <source>
        <strain evidence="4">CBS 116435</strain>
    </source>
</reference>
<protein>
    <submittedName>
        <fullName evidence="4">Ribonuclease H-like protein</fullName>
    </submittedName>
</protein>
<dbReference type="InterPro" id="IPR002562">
    <property type="entry name" value="3'-5'_exonuclease_dom"/>
</dbReference>
<dbReference type="SUPFAM" id="SSF53098">
    <property type="entry name" value="Ribonuclease H-like"/>
    <property type="match status" value="1"/>
</dbReference>
<dbReference type="GO" id="GO:0003676">
    <property type="term" value="F:nucleic acid binding"/>
    <property type="evidence" value="ECO:0007669"/>
    <property type="project" value="InterPro"/>
</dbReference>
<sequence>AAQFWKYNLYVDLSGKPPSRHYCTTYEQAESQAAHFLNIPVVGFDLEWDSRAIAGKSDIKRLVSLIQVASETRIGLFQVSLFRGTKGEDLVPPTLRKILESPSIIKAGVNVAGDATRMSKYLGVEMRGLFELSHLYKLVNYPRFPLNKRLVGLAAIVQDEFSMPLSKDEVRVSNWAQKLDNEQIDYACSDAYAGFQLFHSLESKRRKMDPRPP</sequence>
<evidence type="ECO:0000256" key="2">
    <source>
        <dbReference type="ARBA" id="ARBA00022801"/>
    </source>
</evidence>
<proteinExistence type="predicted"/>
<dbReference type="AlphaFoldDB" id="A0A9P4ULL8"/>
<comment type="caution">
    <text evidence="4">The sequence shown here is derived from an EMBL/GenBank/DDBJ whole genome shotgun (WGS) entry which is preliminary data.</text>
</comment>
<evidence type="ECO:0000313" key="5">
    <source>
        <dbReference type="Proteomes" id="UP000799441"/>
    </source>
</evidence>
<feature type="domain" description="3'-5' exonuclease" evidence="3">
    <location>
        <begin position="20"/>
        <end position="206"/>
    </location>
</feature>
<dbReference type="Gene3D" id="3.30.420.10">
    <property type="entry name" value="Ribonuclease H-like superfamily/Ribonuclease H"/>
    <property type="match status" value="1"/>
</dbReference>
<dbReference type="OrthoDB" id="1920326at2759"/>
<evidence type="ECO:0000256" key="1">
    <source>
        <dbReference type="ARBA" id="ARBA00022722"/>
    </source>
</evidence>
<dbReference type="EMBL" id="MU003801">
    <property type="protein sequence ID" value="KAF2720282.1"/>
    <property type="molecule type" value="Genomic_DNA"/>
</dbReference>
<dbReference type="GO" id="GO:0005634">
    <property type="term" value="C:nucleus"/>
    <property type="evidence" value="ECO:0007669"/>
    <property type="project" value="TreeGrafter"/>
</dbReference>
<accession>A0A9P4ULL8</accession>
<evidence type="ECO:0000313" key="4">
    <source>
        <dbReference type="EMBL" id="KAF2720282.1"/>
    </source>
</evidence>
<gene>
    <name evidence="4" type="ORF">K431DRAFT_189530</name>
</gene>
<keyword evidence="1" id="KW-0540">Nuclease</keyword>
<dbReference type="InterPro" id="IPR036397">
    <property type="entry name" value="RNaseH_sf"/>
</dbReference>
<dbReference type="PANTHER" id="PTHR13620:SF104">
    <property type="entry name" value="EXONUCLEASE 3'-5' DOMAIN-CONTAINING PROTEIN 2"/>
    <property type="match status" value="1"/>
</dbReference>
<feature type="non-terminal residue" evidence="4">
    <location>
        <position position="1"/>
    </location>
</feature>